<gene>
    <name evidence="5" type="primary">cpdP</name>
    <name evidence="5" type="ORF">GCM10010984_24140</name>
    <name evidence="6" type="ORF">SAMN05443634_11235</name>
</gene>
<keyword evidence="1 4" id="KW-0378">Hydrolase</keyword>
<dbReference type="InterPro" id="IPR036866">
    <property type="entry name" value="RibonucZ/Hydroxyglut_hydro"/>
</dbReference>
<evidence type="ECO:0000256" key="4">
    <source>
        <dbReference type="PIRNR" id="PIRNR000962"/>
    </source>
</evidence>
<evidence type="ECO:0000256" key="3">
    <source>
        <dbReference type="ARBA" id="ARBA00025762"/>
    </source>
</evidence>
<dbReference type="EMBL" id="BMFL01000016">
    <property type="protein sequence ID" value="GGF06047.1"/>
    <property type="molecule type" value="Genomic_DNA"/>
</dbReference>
<dbReference type="Pfam" id="PF02112">
    <property type="entry name" value="PDEase_II"/>
    <property type="match status" value="1"/>
</dbReference>
<evidence type="ECO:0000313" key="6">
    <source>
        <dbReference type="EMBL" id="SHL60482.1"/>
    </source>
</evidence>
<dbReference type="GO" id="GO:1902660">
    <property type="term" value="P:negative regulation of glucose mediated signaling pathway"/>
    <property type="evidence" value="ECO:0007669"/>
    <property type="project" value="TreeGrafter"/>
</dbReference>
<proteinExistence type="inferred from homology"/>
<evidence type="ECO:0000313" key="5">
    <source>
        <dbReference type="EMBL" id="GGF06047.1"/>
    </source>
</evidence>
<evidence type="ECO:0000313" key="7">
    <source>
        <dbReference type="Proteomes" id="UP000184120"/>
    </source>
</evidence>
<dbReference type="GO" id="GO:0004115">
    <property type="term" value="F:3',5'-cyclic-AMP phosphodiesterase activity"/>
    <property type="evidence" value="ECO:0007669"/>
    <property type="project" value="UniProtKB-UniRule"/>
</dbReference>
<evidence type="ECO:0000313" key="8">
    <source>
        <dbReference type="Proteomes" id="UP000650994"/>
    </source>
</evidence>
<dbReference type="PRINTS" id="PR00388">
    <property type="entry name" value="PDIESTERASE2"/>
</dbReference>
<dbReference type="InterPro" id="IPR024225">
    <property type="entry name" value="cAMP-PdiesteraseII_CS"/>
</dbReference>
<dbReference type="PROSITE" id="PS00607">
    <property type="entry name" value="PDEASE_II"/>
    <property type="match status" value="1"/>
</dbReference>
<dbReference type="PIRSF" id="PIRSF000962">
    <property type="entry name" value="Cyc_nuc_PDEase"/>
    <property type="match status" value="1"/>
</dbReference>
<accession>A0A1M7BZM5</accession>
<organism evidence="6 7">
    <name type="scientific">Chishuiella changwenlii</name>
    <dbReference type="NCBI Taxonomy" id="1434701"/>
    <lineage>
        <taxon>Bacteria</taxon>
        <taxon>Pseudomonadati</taxon>
        <taxon>Bacteroidota</taxon>
        <taxon>Flavobacteriia</taxon>
        <taxon>Flavobacteriales</taxon>
        <taxon>Weeksellaceae</taxon>
        <taxon>Chishuiella</taxon>
    </lineage>
</organism>
<evidence type="ECO:0000256" key="1">
    <source>
        <dbReference type="ARBA" id="ARBA00022801"/>
    </source>
</evidence>
<evidence type="ECO:0000256" key="2">
    <source>
        <dbReference type="ARBA" id="ARBA00023149"/>
    </source>
</evidence>
<name>A0A1M7BZM5_9FLAO</name>
<sequence>MPTVFIEKYTINFILDMKKYLTPLCFGLSFFALAQNIQIVPLGVYGGSNESNLSSYLIGEENTTNYLALDAGTIYSGIEKGIEKGTFSTDNSTVLKDYIKGYFISHGHLDHLSGMIINSPEDTKKPIYAITETIDVLKSKYFTNTAWANFGNEGESPILNKYQYRSSQIGKSFPIENTNFTATVYELSHVNPLKSAAILIENSKNAVLYFGDTGADRVEKSDKLSIIWKNIASKIKAGKLKTLMLEVSFSNAQPEHLLFGHLTPKLINEEMEKLAKEVGKKHLKDLTIIVTHIKPKGDNEQKIINELSENNPFKINYVFPKQGERIVIK</sequence>
<reference evidence="6" key="2">
    <citation type="submission" date="2016-11" db="EMBL/GenBank/DDBJ databases">
        <authorList>
            <person name="Jaros S."/>
            <person name="Januszkiewicz K."/>
            <person name="Wedrychowicz H."/>
        </authorList>
    </citation>
    <scope>NUCLEOTIDE SEQUENCE [LARGE SCALE GENOMIC DNA]</scope>
    <source>
        <strain evidence="6">DSM 27989</strain>
    </source>
</reference>
<dbReference type="EMBL" id="FRBH01000012">
    <property type="protein sequence ID" value="SHL60482.1"/>
    <property type="molecule type" value="Genomic_DNA"/>
</dbReference>
<dbReference type="SUPFAM" id="SSF56281">
    <property type="entry name" value="Metallo-hydrolase/oxidoreductase"/>
    <property type="match status" value="1"/>
</dbReference>
<dbReference type="GO" id="GO:0006198">
    <property type="term" value="P:cAMP catabolic process"/>
    <property type="evidence" value="ECO:0007669"/>
    <property type="project" value="UniProtKB-UniRule"/>
</dbReference>
<dbReference type="CDD" id="cd07735">
    <property type="entry name" value="class_II_PDE_MBL-fold"/>
    <property type="match status" value="1"/>
</dbReference>
<dbReference type="Proteomes" id="UP000650994">
    <property type="component" value="Unassembled WGS sequence"/>
</dbReference>
<reference evidence="5" key="5">
    <citation type="submission" date="2024-05" db="EMBL/GenBank/DDBJ databases">
        <authorList>
            <person name="Sun Q."/>
            <person name="Zhou Y."/>
        </authorList>
    </citation>
    <scope>NUCLEOTIDE SEQUENCE</scope>
    <source>
        <strain evidence="5">CGMCC 1.12707</strain>
    </source>
</reference>
<dbReference type="STRING" id="1434701.SAMN05443634_11235"/>
<keyword evidence="2 4" id="KW-0114">cAMP</keyword>
<dbReference type="AlphaFoldDB" id="A0A1M7BZM5"/>
<reference evidence="7" key="3">
    <citation type="submission" date="2016-11" db="EMBL/GenBank/DDBJ databases">
        <authorList>
            <person name="Varghese N."/>
            <person name="Submissions S."/>
        </authorList>
    </citation>
    <scope>NUCLEOTIDE SEQUENCE [LARGE SCALE GENOMIC DNA]</scope>
    <source>
        <strain evidence="7">DSM 27989</strain>
    </source>
</reference>
<dbReference type="InterPro" id="IPR000396">
    <property type="entry name" value="Pdiesterase2"/>
</dbReference>
<dbReference type="GO" id="GO:0047555">
    <property type="term" value="F:3',5'-cyclic-GMP phosphodiesterase activity"/>
    <property type="evidence" value="ECO:0007669"/>
    <property type="project" value="TreeGrafter"/>
</dbReference>
<reference evidence="8" key="4">
    <citation type="journal article" date="2019" name="Int. J. Syst. Evol. Microbiol.">
        <title>The Global Catalogue of Microorganisms (GCM) 10K type strain sequencing project: providing services to taxonomists for standard genome sequencing and annotation.</title>
        <authorList>
            <consortium name="The Broad Institute Genomics Platform"/>
            <consortium name="The Broad Institute Genome Sequencing Center for Infectious Disease"/>
            <person name="Wu L."/>
            <person name="Ma J."/>
        </authorList>
    </citation>
    <scope>NUCLEOTIDE SEQUENCE [LARGE SCALE GENOMIC DNA]</scope>
    <source>
        <strain evidence="8">CGMCC 1.12707</strain>
    </source>
</reference>
<dbReference type="Gene3D" id="3.60.15.10">
    <property type="entry name" value="Ribonuclease Z/Hydroxyacylglutathione hydrolase-like"/>
    <property type="match status" value="1"/>
</dbReference>
<comment type="similarity">
    <text evidence="3 4">Belongs to the cyclic nucleotide phosphodiesterase class-II family.</text>
</comment>
<protein>
    <submittedName>
        <fullName evidence="5">3',5'-cyclic-nucleotide phosphodiesterase</fullName>
    </submittedName>
    <submittedName>
        <fullName evidence="6">cAMP phosphodiesterase</fullName>
    </submittedName>
</protein>
<dbReference type="Proteomes" id="UP000184120">
    <property type="component" value="Unassembled WGS sequence"/>
</dbReference>
<dbReference type="PANTHER" id="PTHR28283:SF1">
    <property type="entry name" value="3',5'-CYCLIC-NUCLEOTIDE PHOSPHODIESTERASE 1"/>
    <property type="match status" value="1"/>
</dbReference>
<reference evidence="5" key="1">
    <citation type="journal article" date="2014" name="Int. J. Syst. Evol. Microbiol.">
        <title>Complete genome of a new Firmicutes species belonging to the dominant human colonic microbiota ('Ruminococcus bicirculans') reveals two chromosomes and a selective capacity to utilize plant glucans.</title>
        <authorList>
            <consortium name="NISC Comparative Sequencing Program"/>
            <person name="Wegmann U."/>
            <person name="Louis P."/>
            <person name="Goesmann A."/>
            <person name="Henrissat B."/>
            <person name="Duncan S.H."/>
            <person name="Flint H.J."/>
        </authorList>
    </citation>
    <scope>NUCLEOTIDE SEQUENCE</scope>
    <source>
        <strain evidence="5">CGMCC 1.12707</strain>
    </source>
</reference>
<keyword evidence="8" id="KW-1185">Reference proteome</keyword>
<dbReference type="PANTHER" id="PTHR28283">
    <property type="entry name" value="3',5'-CYCLIC-NUCLEOTIDE PHOSPHODIESTERASE 1"/>
    <property type="match status" value="1"/>
</dbReference>